<proteinExistence type="predicted"/>
<sequence>MANERNIHWVRVQLRVNAPLPSLYPSWDRYIEDCAKVGEMDSFFETSRPLQLLIMKPPYLL</sequence>
<dbReference type="AlphaFoldDB" id="A0AAP0JTU3"/>
<keyword evidence="2" id="KW-1185">Reference proteome</keyword>
<reference evidence="1 2" key="1">
    <citation type="submission" date="2024-01" db="EMBL/GenBank/DDBJ databases">
        <title>Genome assemblies of Stephania.</title>
        <authorList>
            <person name="Yang L."/>
        </authorList>
    </citation>
    <scope>NUCLEOTIDE SEQUENCE [LARGE SCALE GENOMIC DNA]</scope>
    <source>
        <strain evidence="1">JXDWG</strain>
        <tissue evidence="1">Leaf</tissue>
    </source>
</reference>
<evidence type="ECO:0000313" key="2">
    <source>
        <dbReference type="Proteomes" id="UP001419268"/>
    </source>
</evidence>
<evidence type="ECO:0000313" key="1">
    <source>
        <dbReference type="EMBL" id="KAK9139595.1"/>
    </source>
</evidence>
<name>A0AAP0JTU3_9MAGN</name>
<organism evidence="1 2">
    <name type="scientific">Stephania cephalantha</name>
    <dbReference type="NCBI Taxonomy" id="152367"/>
    <lineage>
        <taxon>Eukaryota</taxon>
        <taxon>Viridiplantae</taxon>
        <taxon>Streptophyta</taxon>
        <taxon>Embryophyta</taxon>
        <taxon>Tracheophyta</taxon>
        <taxon>Spermatophyta</taxon>
        <taxon>Magnoliopsida</taxon>
        <taxon>Ranunculales</taxon>
        <taxon>Menispermaceae</taxon>
        <taxon>Menispermoideae</taxon>
        <taxon>Cissampelideae</taxon>
        <taxon>Stephania</taxon>
    </lineage>
</organism>
<protein>
    <submittedName>
        <fullName evidence="1">Uncharacterized protein</fullName>
    </submittedName>
</protein>
<gene>
    <name evidence="1" type="ORF">Scep_009276</name>
</gene>
<dbReference type="EMBL" id="JBBNAG010000004">
    <property type="protein sequence ID" value="KAK9139595.1"/>
    <property type="molecule type" value="Genomic_DNA"/>
</dbReference>
<accession>A0AAP0JTU3</accession>
<dbReference type="Proteomes" id="UP001419268">
    <property type="component" value="Unassembled WGS sequence"/>
</dbReference>
<comment type="caution">
    <text evidence="1">The sequence shown here is derived from an EMBL/GenBank/DDBJ whole genome shotgun (WGS) entry which is preliminary data.</text>
</comment>